<organism evidence="1">
    <name type="scientific">marine metagenome</name>
    <dbReference type="NCBI Taxonomy" id="408172"/>
    <lineage>
        <taxon>unclassified sequences</taxon>
        <taxon>metagenomes</taxon>
        <taxon>ecological metagenomes</taxon>
    </lineage>
</organism>
<proteinExistence type="predicted"/>
<protein>
    <submittedName>
        <fullName evidence="1">Uncharacterized protein</fullName>
    </submittedName>
</protein>
<dbReference type="GO" id="GO:0003825">
    <property type="term" value="F:alpha,alpha-trehalose-phosphate synthase (UDP-forming) activity"/>
    <property type="evidence" value="ECO:0007669"/>
    <property type="project" value="TreeGrafter"/>
</dbReference>
<reference evidence="1" key="1">
    <citation type="submission" date="2018-05" db="EMBL/GenBank/DDBJ databases">
        <authorList>
            <person name="Lanie J.A."/>
            <person name="Ng W.-L."/>
            <person name="Kazmierczak K.M."/>
            <person name="Andrzejewski T.M."/>
            <person name="Davidsen T.M."/>
            <person name="Wayne K.J."/>
            <person name="Tettelin H."/>
            <person name="Glass J.I."/>
            <person name="Rusch D."/>
            <person name="Podicherti R."/>
            <person name="Tsui H.-C.T."/>
            <person name="Winkler M.E."/>
        </authorList>
    </citation>
    <scope>NUCLEOTIDE SEQUENCE</scope>
</reference>
<sequence>VDTTHGDHRRDLNKLCSSLLSEHSLILASNRGPIEHHVNPHGGYDVRRGSGGVVTALNSLSSILDFTWIASAMGEGDRRIASENVGQKVRSQMPGQKMGVRYVSLPRGVYHKHYNVFCNPLLWFLQHYMWNSPYNPNVDYKIHDAWKTGYVPVNEEFGRVVVEEGRKSSGRPIVMIHDYHLYLAAGFVRERLPNAMIQHFVHIPWPNPRYWKLLPDYMRVQICQSLTASDYVGFQSLEDVRNFLDSCEEFLPNARVDHNERCVHIDGRLSR</sequence>
<dbReference type="InterPro" id="IPR001830">
    <property type="entry name" value="Glyco_trans_20"/>
</dbReference>
<accession>A0A382HSL0</accession>
<dbReference type="GO" id="GO:0005829">
    <property type="term" value="C:cytosol"/>
    <property type="evidence" value="ECO:0007669"/>
    <property type="project" value="TreeGrafter"/>
</dbReference>
<dbReference type="AlphaFoldDB" id="A0A382HSL0"/>
<dbReference type="PANTHER" id="PTHR10788:SF106">
    <property type="entry name" value="BCDNA.GH08860"/>
    <property type="match status" value="1"/>
</dbReference>
<dbReference type="EMBL" id="UINC01062727">
    <property type="protein sequence ID" value="SVB89613.1"/>
    <property type="molecule type" value="Genomic_DNA"/>
</dbReference>
<dbReference type="Gene3D" id="3.40.50.2000">
    <property type="entry name" value="Glycogen Phosphorylase B"/>
    <property type="match status" value="1"/>
</dbReference>
<feature type="non-terminal residue" evidence="1">
    <location>
        <position position="1"/>
    </location>
</feature>
<feature type="non-terminal residue" evidence="1">
    <location>
        <position position="271"/>
    </location>
</feature>
<evidence type="ECO:0000313" key="1">
    <source>
        <dbReference type="EMBL" id="SVB89613.1"/>
    </source>
</evidence>
<dbReference type="SUPFAM" id="SSF53756">
    <property type="entry name" value="UDP-Glycosyltransferase/glycogen phosphorylase"/>
    <property type="match status" value="1"/>
</dbReference>
<dbReference type="PANTHER" id="PTHR10788">
    <property type="entry name" value="TREHALOSE-6-PHOSPHATE SYNTHASE"/>
    <property type="match status" value="1"/>
</dbReference>
<dbReference type="GO" id="GO:0005992">
    <property type="term" value="P:trehalose biosynthetic process"/>
    <property type="evidence" value="ECO:0007669"/>
    <property type="project" value="InterPro"/>
</dbReference>
<dbReference type="Pfam" id="PF00982">
    <property type="entry name" value="Glyco_transf_20"/>
    <property type="match status" value="1"/>
</dbReference>
<name>A0A382HSL0_9ZZZZ</name>
<gene>
    <name evidence="1" type="ORF">METZ01_LOCUS242467</name>
</gene>
<dbReference type="GO" id="GO:0004805">
    <property type="term" value="F:trehalose-phosphatase activity"/>
    <property type="evidence" value="ECO:0007669"/>
    <property type="project" value="TreeGrafter"/>
</dbReference>